<organism evidence="1 2">
    <name type="scientific">Candidatus Roizmanbacteria bacterium CG23_combo_of_CG06-09_8_20_14_all_35_49</name>
    <dbReference type="NCBI Taxonomy" id="1974863"/>
    <lineage>
        <taxon>Bacteria</taxon>
        <taxon>Candidatus Roizmaniibacteriota</taxon>
    </lineage>
</organism>
<evidence type="ECO:0000313" key="1">
    <source>
        <dbReference type="EMBL" id="PIP14768.1"/>
    </source>
</evidence>
<feature type="non-terminal residue" evidence="1">
    <location>
        <position position="158"/>
    </location>
</feature>
<comment type="caution">
    <text evidence="1">The sequence shown here is derived from an EMBL/GenBank/DDBJ whole genome shotgun (WGS) entry which is preliminary data.</text>
</comment>
<name>A0A2G9Y6A6_9BACT</name>
<protein>
    <recommendedName>
        <fullName evidence="3">Polymerase nucleotidyl transferase domain-containing protein</fullName>
    </recommendedName>
</protein>
<accession>A0A2G9Y6A6</accession>
<reference evidence="1 2" key="1">
    <citation type="submission" date="2017-09" db="EMBL/GenBank/DDBJ databases">
        <title>Depth-based differentiation of microbial function through sediment-hosted aquifers and enrichment of novel symbionts in the deep terrestrial subsurface.</title>
        <authorList>
            <person name="Probst A.J."/>
            <person name="Ladd B."/>
            <person name="Jarett J.K."/>
            <person name="Geller-Mcgrath D.E."/>
            <person name="Sieber C.M."/>
            <person name="Emerson J.B."/>
            <person name="Anantharaman K."/>
            <person name="Thomas B.C."/>
            <person name="Malmstrom R."/>
            <person name="Stieglmeier M."/>
            <person name="Klingl A."/>
            <person name="Woyke T."/>
            <person name="Ryan C.M."/>
            <person name="Banfield J.F."/>
        </authorList>
    </citation>
    <scope>NUCLEOTIDE SEQUENCE [LARGE SCALE GENOMIC DNA]</scope>
    <source>
        <strain evidence="1">CG23_combo_of_CG06-09_8_20_14_all_35_49</strain>
    </source>
</reference>
<sequence>MEKEVVRVIKYFHFFNYSPNFTEVYTFLSKKTSKKALKMAILKLERQKKIKRIKNCSRYTLPEYTITSQKSKFKSQNYNSKVKSNNTTIEQYNNFIKEQQISKAKLNSLKFKLYLKLLTLFPQIKLIGLSGSIAMMNASHDDDIDLFIITAKNRLWTG</sequence>
<dbReference type="EMBL" id="PCRE01000048">
    <property type="protein sequence ID" value="PIP14768.1"/>
    <property type="molecule type" value="Genomic_DNA"/>
</dbReference>
<gene>
    <name evidence="1" type="ORF">COX47_03440</name>
</gene>
<dbReference type="Proteomes" id="UP000231025">
    <property type="component" value="Unassembled WGS sequence"/>
</dbReference>
<evidence type="ECO:0008006" key="3">
    <source>
        <dbReference type="Google" id="ProtNLM"/>
    </source>
</evidence>
<proteinExistence type="predicted"/>
<evidence type="ECO:0000313" key="2">
    <source>
        <dbReference type="Proteomes" id="UP000231025"/>
    </source>
</evidence>
<dbReference type="AlphaFoldDB" id="A0A2G9Y6A6"/>